<reference evidence="2" key="1">
    <citation type="submission" date="2021-02" db="EMBL/GenBank/DDBJ databases">
        <authorList>
            <person name="Nowell W R."/>
        </authorList>
    </citation>
    <scope>NUCLEOTIDE SEQUENCE</scope>
</reference>
<feature type="region of interest" description="Disordered" evidence="1">
    <location>
        <begin position="39"/>
        <end position="78"/>
    </location>
</feature>
<accession>A0A814L0K4</accession>
<gene>
    <name evidence="2" type="ORF">XAT740_LOCUS16121</name>
</gene>
<name>A0A814L0K4_ADIRI</name>
<feature type="region of interest" description="Disordered" evidence="1">
    <location>
        <begin position="280"/>
        <end position="309"/>
    </location>
</feature>
<comment type="caution">
    <text evidence="2">The sequence shown here is derived from an EMBL/GenBank/DDBJ whole genome shotgun (WGS) entry which is preliminary data.</text>
</comment>
<evidence type="ECO:0000256" key="1">
    <source>
        <dbReference type="SAM" id="MobiDB-lite"/>
    </source>
</evidence>
<sequence length="325" mass="37059">MTQRKIDDLFSLTTSKSNKRSRTTQVAANDRDELDDLFDTASSTKRRRSNLKPSTDVFDFDTPSNIPKPSSLKKKRSDENQVIDELFNNDTRKKLRRPIKQEEESTDVLDMFKTRTNANIHPAITTTDDFKTPSTSKTSTTQKKIKMFFDDTDLISLREQNEAKDYVHIKPVLVTSGQWLSKEAETKSTCKPTNSSVEGDIPDDQRNLMHIQYASLVLDDDVNSTTKKKSQGMTRPTQKLADGKSFQKQLVLSDSTVVRKEHLQSCYNALLEDLNKPRLTTASSSSTKQKKLFTPKSALNDDDDDDDDQVAHVDFFDLSTRRKKF</sequence>
<evidence type="ECO:0000313" key="3">
    <source>
        <dbReference type="Proteomes" id="UP000663828"/>
    </source>
</evidence>
<keyword evidence="3" id="KW-1185">Reference proteome</keyword>
<evidence type="ECO:0000313" key="2">
    <source>
        <dbReference type="EMBL" id="CAF1057838.1"/>
    </source>
</evidence>
<protein>
    <submittedName>
        <fullName evidence="2">Uncharacterized protein</fullName>
    </submittedName>
</protein>
<dbReference type="AlphaFoldDB" id="A0A814L0K4"/>
<dbReference type="Proteomes" id="UP000663828">
    <property type="component" value="Unassembled WGS sequence"/>
</dbReference>
<organism evidence="2 3">
    <name type="scientific">Adineta ricciae</name>
    <name type="common">Rotifer</name>
    <dbReference type="NCBI Taxonomy" id="249248"/>
    <lineage>
        <taxon>Eukaryota</taxon>
        <taxon>Metazoa</taxon>
        <taxon>Spiralia</taxon>
        <taxon>Gnathifera</taxon>
        <taxon>Rotifera</taxon>
        <taxon>Eurotatoria</taxon>
        <taxon>Bdelloidea</taxon>
        <taxon>Adinetida</taxon>
        <taxon>Adinetidae</taxon>
        <taxon>Adineta</taxon>
    </lineage>
</organism>
<proteinExistence type="predicted"/>
<dbReference type="EMBL" id="CAJNOR010001018">
    <property type="protein sequence ID" value="CAF1057838.1"/>
    <property type="molecule type" value="Genomic_DNA"/>
</dbReference>